<proteinExistence type="predicted"/>
<dbReference type="EMBL" id="MLAK01000326">
    <property type="protein sequence ID" value="OHT14701.1"/>
    <property type="molecule type" value="Genomic_DNA"/>
</dbReference>
<protein>
    <submittedName>
        <fullName evidence="1">Uncharacterized protein</fullName>
    </submittedName>
</protein>
<reference evidence="1" key="1">
    <citation type="submission" date="2016-10" db="EMBL/GenBank/DDBJ databases">
        <authorList>
            <person name="Benchimol M."/>
            <person name="Almeida L.G."/>
            <person name="Vasconcelos A.T."/>
            <person name="Perreira-Neves A."/>
            <person name="Rosa I.A."/>
            <person name="Tasca T."/>
            <person name="Bogo M.R."/>
            <person name="de Souza W."/>
        </authorList>
    </citation>
    <scope>NUCLEOTIDE SEQUENCE [LARGE SCALE GENOMIC DNA]</scope>
    <source>
        <strain evidence="1">K</strain>
    </source>
</reference>
<evidence type="ECO:0000313" key="1">
    <source>
        <dbReference type="EMBL" id="OHT14701.1"/>
    </source>
</evidence>
<organism evidence="1 2">
    <name type="scientific">Tritrichomonas foetus</name>
    <dbReference type="NCBI Taxonomy" id="1144522"/>
    <lineage>
        <taxon>Eukaryota</taxon>
        <taxon>Metamonada</taxon>
        <taxon>Parabasalia</taxon>
        <taxon>Tritrichomonadida</taxon>
        <taxon>Tritrichomonadidae</taxon>
        <taxon>Tritrichomonas</taxon>
    </lineage>
</organism>
<keyword evidence="2" id="KW-1185">Reference proteome</keyword>
<evidence type="ECO:0000313" key="2">
    <source>
        <dbReference type="Proteomes" id="UP000179807"/>
    </source>
</evidence>
<dbReference type="Proteomes" id="UP000179807">
    <property type="component" value="Unassembled WGS sequence"/>
</dbReference>
<dbReference type="InterPro" id="IPR013083">
    <property type="entry name" value="Znf_RING/FYVE/PHD"/>
</dbReference>
<dbReference type="VEuPathDB" id="TrichDB:TRFO_14886"/>
<dbReference type="GeneID" id="94832781"/>
<dbReference type="OrthoDB" id="27975at2759"/>
<dbReference type="AlphaFoldDB" id="A0A1J4KYQ1"/>
<accession>A0A1J4KYQ1</accession>
<sequence length="357" mass="40598">MSSTDSIHISLISRKNAKHTALRNVRLQIPADKSSNHMSQIGNHTNEQMNNSPPMAFPDNDIVDNFSMNTHSFQLTKDPKDMIILSSPSIEYRFDENAEPLFIYDVLLPNSAISFDGQPPINFANPFSNPRLLIYSFCKNPALMSTQCVSLNINNNKILKRPCDPRPIDITDRLAPFGQQNWISIETPCNSCPTNFNNNPYQSNIPSLSGMQINNMYGNQNNMNNMLADISYNAPMNIVIVGVWANYLLWKDIVDEISKRPKLNCDLKSNINNQGESKIFAKGISCIHSEFFDLEEYICFSQASNSWICPICYKSVPYDEIRLGEMRSDECFCLDETSSPVMNCLEDSEDIRILMNW</sequence>
<gene>
    <name evidence="1" type="ORF">TRFO_14886</name>
</gene>
<comment type="caution">
    <text evidence="1">The sequence shown here is derived from an EMBL/GenBank/DDBJ whole genome shotgun (WGS) entry which is preliminary data.</text>
</comment>
<dbReference type="Gene3D" id="3.30.40.10">
    <property type="entry name" value="Zinc/RING finger domain, C3HC4 (zinc finger)"/>
    <property type="match status" value="1"/>
</dbReference>
<name>A0A1J4KYQ1_9EUKA</name>
<dbReference type="RefSeq" id="XP_068367837.1">
    <property type="nucleotide sequence ID" value="XM_068498077.1"/>
</dbReference>